<protein>
    <submittedName>
        <fullName evidence="2">Methyltransferase type II</fullName>
    </submittedName>
</protein>
<evidence type="ECO:0000313" key="1">
    <source>
        <dbReference type="EMBL" id="SUN29960.1"/>
    </source>
</evidence>
<sequence>MLTMLNNSAKEKAIKEYLRVLKPGGRLLTHDVSYQDEDTAKLIDQLRHTMNVNVAPLKIDDWQNLFLQNGF</sequence>
<evidence type="ECO:0000313" key="4">
    <source>
        <dbReference type="Proteomes" id="UP000268870"/>
    </source>
</evidence>
<name>A0AB38VNE7_STRAG</name>
<dbReference type="InterPro" id="IPR029063">
    <property type="entry name" value="SAM-dependent_MTases_sf"/>
</dbReference>
<dbReference type="Proteomes" id="UP000255140">
    <property type="component" value="Unassembled WGS sequence"/>
</dbReference>
<reference evidence="2 4" key="2">
    <citation type="submission" date="2018-12" db="EMBL/GenBank/DDBJ databases">
        <authorList>
            <consortium name="Pathogen Informatics"/>
        </authorList>
    </citation>
    <scope>NUCLEOTIDE SEQUENCE [LARGE SCALE GENOMIC DNA]</scope>
    <source>
        <strain evidence="2 4">NCTC8184</strain>
    </source>
</reference>
<accession>A0AB38VNE7</accession>
<dbReference type="EMBL" id="UHEW01000005">
    <property type="protein sequence ID" value="SUN29960.1"/>
    <property type="molecule type" value="Genomic_DNA"/>
</dbReference>
<dbReference type="GO" id="GO:0008168">
    <property type="term" value="F:methyltransferase activity"/>
    <property type="evidence" value="ECO:0007669"/>
    <property type="project" value="UniProtKB-KW"/>
</dbReference>
<organism evidence="2 4">
    <name type="scientific">Streptococcus agalactiae</name>
    <dbReference type="NCBI Taxonomy" id="1311"/>
    <lineage>
        <taxon>Bacteria</taxon>
        <taxon>Bacillati</taxon>
        <taxon>Bacillota</taxon>
        <taxon>Bacilli</taxon>
        <taxon>Lactobacillales</taxon>
        <taxon>Streptococcaceae</taxon>
        <taxon>Streptococcus</taxon>
    </lineage>
</organism>
<dbReference type="EMBL" id="LR134265">
    <property type="protein sequence ID" value="VED65967.1"/>
    <property type="molecule type" value="Genomic_DNA"/>
</dbReference>
<evidence type="ECO:0000313" key="3">
    <source>
        <dbReference type="Proteomes" id="UP000255140"/>
    </source>
</evidence>
<dbReference type="Proteomes" id="UP000268870">
    <property type="component" value="Chromosome"/>
</dbReference>
<dbReference type="GO" id="GO:0032259">
    <property type="term" value="P:methylation"/>
    <property type="evidence" value="ECO:0007669"/>
    <property type="project" value="UniProtKB-KW"/>
</dbReference>
<proteinExistence type="predicted"/>
<reference evidence="1 3" key="1">
    <citation type="submission" date="2018-06" db="EMBL/GenBank/DDBJ databases">
        <authorList>
            <consortium name="Pathogen Informatics"/>
            <person name="Doyle S."/>
        </authorList>
    </citation>
    <scope>NUCLEOTIDE SEQUENCE [LARGE SCALE GENOMIC DNA]</scope>
    <source>
        <strain evidence="1 3">NCTC9828</strain>
    </source>
</reference>
<gene>
    <name evidence="2" type="ORF">NCTC8184_02031</name>
    <name evidence="1" type="ORF">NCTC9828_02120</name>
</gene>
<dbReference type="Gene3D" id="3.40.50.150">
    <property type="entry name" value="Vaccinia Virus protein VP39"/>
    <property type="match status" value="1"/>
</dbReference>
<keyword evidence="2" id="KW-0489">Methyltransferase</keyword>
<evidence type="ECO:0000313" key="2">
    <source>
        <dbReference type="EMBL" id="VED65967.1"/>
    </source>
</evidence>
<dbReference type="AlphaFoldDB" id="A0AB38VNE7"/>
<keyword evidence="2" id="KW-0808">Transferase</keyword>
<dbReference type="SUPFAM" id="SSF53335">
    <property type="entry name" value="S-adenosyl-L-methionine-dependent methyltransferases"/>
    <property type="match status" value="1"/>
</dbReference>